<proteinExistence type="predicted"/>
<dbReference type="GO" id="GO:0005829">
    <property type="term" value="C:cytosol"/>
    <property type="evidence" value="ECO:0007669"/>
    <property type="project" value="GOC"/>
</dbReference>
<evidence type="ECO:0000313" key="4">
    <source>
        <dbReference type="Proteomes" id="UP001168821"/>
    </source>
</evidence>
<keyword evidence="1" id="KW-0597">Phosphoprotein</keyword>
<sequence>MADEHSSDDSDDNQEELAGVLSKWTNYIHGWQDRYIVLRGGTLSYYKSEQESGYGCRGALSLAKAVIKPHEFDECRFDVSVNDCVWYLRADSVEAKQIWVDALESYKHERSLGLPVVAVLPRDGDSIYRQAYRTATLAVTVENRFPVI</sequence>
<dbReference type="InterPro" id="IPR001849">
    <property type="entry name" value="PH_domain"/>
</dbReference>
<accession>A0AA38I739</accession>
<reference evidence="3" key="1">
    <citation type="journal article" date="2023" name="G3 (Bethesda)">
        <title>Whole genome assemblies of Zophobas morio and Tenebrio molitor.</title>
        <authorList>
            <person name="Kaur S."/>
            <person name="Stinson S.A."/>
            <person name="diCenzo G.C."/>
        </authorList>
    </citation>
    <scope>NUCLEOTIDE SEQUENCE</scope>
    <source>
        <strain evidence="3">QUZm001</strain>
    </source>
</reference>
<evidence type="ECO:0000256" key="1">
    <source>
        <dbReference type="ARBA" id="ARBA00022553"/>
    </source>
</evidence>
<protein>
    <recommendedName>
        <fullName evidence="2">PH domain-containing protein</fullName>
    </recommendedName>
</protein>
<gene>
    <name evidence="3" type="ORF">Zmor_021812</name>
</gene>
<dbReference type="FunFam" id="2.30.29.30:FF:000104">
    <property type="entry name" value="collagen type IV alpha-3-binding protein-like isoform X2"/>
    <property type="match status" value="1"/>
</dbReference>
<dbReference type="Gene3D" id="2.30.29.30">
    <property type="entry name" value="Pleckstrin-homology domain (PH domain)/Phosphotyrosine-binding domain (PTB)"/>
    <property type="match status" value="1"/>
</dbReference>
<dbReference type="InterPro" id="IPR045188">
    <property type="entry name" value="Boi1/Boi2-like"/>
</dbReference>
<dbReference type="PANTHER" id="PTHR22902">
    <property type="entry name" value="SESQUIPEDALIAN"/>
    <property type="match status" value="1"/>
</dbReference>
<dbReference type="Pfam" id="PF00169">
    <property type="entry name" value="PH"/>
    <property type="match status" value="1"/>
</dbReference>
<dbReference type="Proteomes" id="UP001168821">
    <property type="component" value="Unassembled WGS sequence"/>
</dbReference>
<dbReference type="AlphaFoldDB" id="A0AA38I739"/>
<dbReference type="GO" id="GO:0005769">
    <property type="term" value="C:early endosome"/>
    <property type="evidence" value="ECO:0007669"/>
    <property type="project" value="TreeGrafter"/>
</dbReference>
<dbReference type="EMBL" id="JALNTZ010000006">
    <property type="protein sequence ID" value="KAJ3650104.1"/>
    <property type="molecule type" value="Genomic_DNA"/>
</dbReference>
<dbReference type="GO" id="GO:0042147">
    <property type="term" value="P:retrograde transport, endosome to Golgi"/>
    <property type="evidence" value="ECO:0007669"/>
    <property type="project" value="TreeGrafter"/>
</dbReference>
<dbReference type="GO" id="GO:0055037">
    <property type="term" value="C:recycling endosome"/>
    <property type="evidence" value="ECO:0007669"/>
    <property type="project" value="TreeGrafter"/>
</dbReference>
<dbReference type="PANTHER" id="PTHR22902:SF27">
    <property type="entry name" value="PLECKSTRIN HOMOLOGY DOMAIN-CONTAINING FAMILY A MEMBER 3"/>
    <property type="match status" value="1"/>
</dbReference>
<dbReference type="SUPFAM" id="SSF50729">
    <property type="entry name" value="PH domain-like"/>
    <property type="match status" value="1"/>
</dbReference>
<evidence type="ECO:0000259" key="2">
    <source>
        <dbReference type="PROSITE" id="PS50003"/>
    </source>
</evidence>
<dbReference type="GO" id="GO:0001881">
    <property type="term" value="P:receptor recycling"/>
    <property type="evidence" value="ECO:0007669"/>
    <property type="project" value="TreeGrafter"/>
</dbReference>
<name>A0AA38I739_9CUCU</name>
<dbReference type="InterPro" id="IPR011993">
    <property type="entry name" value="PH-like_dom_sf"/>
</dbReference>
<dbReference type="PROSITE" id="PS50003">
    <property type="entry name" value="PH_DOMAIN"/>
    <property type="match status" value="1"/>
</dbReference>
<dbReference type="CDD" id="cd13283">
    <property type="entry name" value="PH_GPBP"/>
    <property type="match status" value="1"/>
</dbReference>
<comment type="caution">
    <text evidence="3">The sequence shown here is derived from an EMBL/GenBank/DDBJ whole genome shotgun (WGS) entry which is preliminary data.</text>
</comment>
<keyword evidence="4" id="KW-1185">Reference proteome</keyword>
<dbReference type="GO" id="GO:0007032">
    <property type="term" value="P:endosome organization"/>
    <property type="evidence" value="ECO:0007669"/>
    <property type="project" value="TreeGrafter"/>
</dbReference>
<evidence type="ECO:0000313" key="3">
    <source>
        <dbReference type="EMBL" id="KAJ3650104.1"/>
    </source>
</evidence>
<organism evidence="3 4">
    <name type="scientific">Zophobas morio</name>
    <dbReference type="NCBI Taxonomy" id="2755281"/>
    <lineage>
        <taxon>Eukaryota</taxon>
        <taxon>Metazoa</taxon>
        <taxon>Ecdysozoa</taxon>
        <taxon>Arthropoda</taxon>
        <taxon>Hexapoda</taxon>
        <taxon>Insecta</taxon>
        <taxon>Pterygota</taxon>
        <taxon>Neoptera</taxon>
        <taxon>Endopterygota</taxon>
        <taxon>Coleoptera</taxon>
        <taxon>Polyphaga</taxon>
        <taxon>Cucujiformia</taxon>
        <taxon>Tenebrionidae</taxon>
        <taxon>Zophobas</taxon>
    </lineage>
</organism>
<dbReference type="GO" id="GO:0005802">
    <property type="term" value="C:trans-Golgi network"/>
    <property type="evidence" value="ECO:0007669"/>
    <property type="project" value="TreeGrafter"/>
</dbReference>
<dbReference type="SMART" id="SM00233">
    <property type="entry name" value="PH"/>
    <property type="match status" value="1"/>
</dbReference>
<feature type="domain" description="PH" evidence="2">
    <location>
        <begin position="14"/>
        <end position="108"/>
    </location>
</feature>